<dbReference type="GO" id="GO:0030313">
    <property type="term" value="C:cell envelope"/>
    <property type="evidence" value="ECO:0007669"/>
    <property type="project" value="UniProtKB-SubCell"/>
</dbReference>
<dbReference type="STRING" id="1497955.HMPREF1872_01359"/>
<comment type="caution">
    <text evidence="3">The sequence shown here is derived from an EMBL/GenBank/DDBJ whole genome shotgun (WGS) entry which is preliminary data.</text>
</comment>
<dbReference type="PATRIC" id="fig|1497955.3.peg.1326"/>
<proteinExistence type="predicted"/>
<dbReference type="InterPro" id="IPR042229">
    <property type="entry name" value="Listeria/Bacterioides_rpt_sf"/>
</dbReference>
<gene>
    <name evidence="3" type="ORF">HMPREF1872_01359</name>
</gene>
<dbReference type="Proteomes" id="UP000070080">
    <property type="component" value="Unassembled WGS sequence"/>
</dbReference>
<dbReference type="EMBL" id="LSCV01000044">
    <property type="protein sequence ID" value="KXB39037.1"/>
    <property type="molecule type" value="Genomic_DNA"/>
</dbReference>
<dbReference type="AlphaFoldDB" id="A0A133Y755"/>
<evidence type="ECO:0000256" key="1">
    <source>
        <dbReference type="ARBA" id="ARBA00004196"/>
    </source>
</evidence>
<comment type="subcellular location">
    <subcellularLocation>
        <location evidence="1">Cell envelope</location>
    </subcellularLocation>
</comment>
<dbReference type="Gene3D" id="2.60.40.4270">
    <property type="entry name" value="Listeria-Bacteroides repeat domain"/>
    <property type="match status" value="2"/>
</dbReference>
<keyword evidence="4" id="KW-1185">Reference proteome</keyword>
<dbReference type="Pfam" id="PF09479">
    <property type="entry name" value="Flg_new"/>
    <property type="match status" value="2"/>
</dbReference>
<keyword evidence="2" id="KW-0472">Membrane</keyword>
<evidence type="ECO:0000313" key="3">
    <source>
        <dbReference type="EMBL" id="KXB39037.1"/>
    </source>
</evidence>
<evidence type="ECO:0000256" key="2">
    <source>
        <dbReference type="SAM" id="Phobius"/>
    </source>
</evidence>
<keyword evidence="2" id="KW-0812">Transmembrane</keyword>
<dbReference type="RefSeq" id="WP_066714997.1">
    <property type="nucleotide sequence ID" value="NZ_JARFNM010000001.1"/>
</dbReference>
<sequence>MEAALEAAEDGDVLEVNGKIVITKNVNITKSITLKAGSNGASISTSEEARTSTASKSAAAFSLLLESGKKLKLGGGTQSPELLLDEVHVVVSKGEFFMYDGVKISSNLPGNYGNPEVNLSIVTISGEDSKATFKGGTVENPYETNTSGFGNNYILRVMNGAKVPEIAGGTYKGAYIALLVENEGTEISNIKGGNFEHSSWTGQSEPCFKIHKKAKVDKISGGTFKSYHFGALQLECGASVGEISGGTFQNFYEKANSKMNDRALPFCSGLVLYGREGDSPVEVHTISGGNFEGINGLLAVGSKPEYMAKIDKITGGTFKSIESDKGNAGLYFSQNSEIGEISGNVQATGRTYGIWNAGTIKKISGGTYTGQNNDGLFNYELNKSNPYFKGNIEEISGGSFTGVEASINNKAVITKITNGIYTAKKETASGWNRDNYALNNKEGNGLIELEPGLSSSQPDKGNGRYLAFFKVNKDETNTSILSSKFVLPKYTGVDGTEKEYIMSGYKNEYKFNLPQQPEKEQRTFNAYPFNSVLYVKTDKSSGAISWKDNDFFDQSEGYAGGKSYHLIYGLSQNYNNDAYLDNGYRYLTKQPVLSYDENFPKNTSTSGELPEKKREVKPFDYTRMSNGVDFQDGEPKGSLFCVKDNIGNLSAKGYKFQGWNTKKDGTGIWLYAGQYVAMPAENVTLYAQWKGTSQTVRYDANGGKFADDKAEWLANYQLNETINLMAAPSRDDYEFVAWEANGQAYKANAEYKVTGDVTFKAKWQKIKPKPETSEIERPRYIPSDPIIKPIPKIGAVAKTGEIATNAFSLFICLSMVAYLSVIVIKRRK</sequence>
<organism evidence="3 4">
    <name type="scientific">Amygdalobacter nucleatus</name>
    <dbReference type="NCBI Taxonomy" id="3029274"/>
    <lineage>
        <taxon>Bacteria</taxon>
        <taxon>Bacillati</taxon>
        <taxon>Bacillota</taxon>
        <taxon>Clostridia</taxon>
        <taxon>Eubacteriales</taxon>
        <taxon>Oscillospiraceae</taxon>
        <taxon>Amygdalobacter</taxon>
    </lineage>
</organism>
<dbReference type="InterPro" id="IPR013378">
    <property type="entry name" value="InlB-like_B-rpt"/>
</dbReference>
<protein>
    <submittedName>
        <fullName evidence="3">Repeat protein</fullName>
    </submittedName>
</protein>
<reference evidence="4" key="1">
    <citation type="submission" date="2016-01" db="EMBL/GenBank/DDBJ databases">
        <authorList>
            <person name="Mitreva M."/>
            <person name="Pepin K.H."/>
            <person name="Mihindukulasuriya K.A."/>
            <person name="Fulton R."/>
            <person name="Fronick C."/>
            <person name="O'Laughlin M."/>
            <person name="Miner T."/>
            <person name="Herter B."/>
            <person name="Rosa B.A."/>
            <person name="Cordes M."/>
            <person name="Tomlinson C."/>
            <person name="Wollam A."/>
            <person name="Palsikar V.B."/>
            <person name="Mardis E.R."/>
            <person name="Wilson R.K."/>
        </authorList>
    </citation>
    <scope>NUCLEOTIDE SEQUENCE [LARGE SCALE GENOMIC DNA]</scope>
    <source>
        <strain evidence="4">KA00274</strain>
    </source>
</reference>
<name>A0A133Y755_9FIRM</name>
<feature type="transmembrane region" description="Helical" evidence="2">
    <location>
        <begin position="806"/>
        <end position="824"/>
    </location>
</feature>
<keyword evidence="2" id="KW-1133">Transmembrane helix</keyword>
<accession>A0A133Y755</accession>
<dbReference type="OrthoDB" id="1999899at2"/>
<evidence type="ECO:0000313" key="4">
    <source>
        <dbReference type="Proteomes" id="UP000070080"/>
    </source>
</evidence>